<evidence type="ECO:0000259" key="1">
    <source>
        <dbReference type="PROSITE" id="PS50181"/>
    </source>
</evidence>
<dbReference type="InterPro" id="IPR001810">
    <property type="entry name" value="F-box_dom"/>
</dbReference>
<sequence length="421" mass="47958">MEKLPVELVSGIAGHLVSADLKSFRLSCRQISAITRHLLALQHFNGLPWRPDASRLYELSRIPDCARQIRSIKFNFARLDAYSAIHDSFRHHYLIEPEPRTEIIQERWEPYLQTQRQMRSVGEFRLDLLKEAVARLPALKEVTLTWTQCPWDHGMEAHRFFIPEVSVQLAEEEVNTIQHAVLTDILAAGVQLETLTVEPLRSCGAGKCGSSDDMYRNLRRLDLVLDRTYDGPILYDVTRAPLLSSSSLKELRLEFLSWDRVYSEPQFMHPVALKNLEVLELIRPEIGLSCLAGLLSRHAKTLKKLKLVGIKGIPEPRKDEEETDLDAVFQAGGADMNHVTTWQEVFELIHDSLTSLVEVTISEKFTSPAGGRRIWFAQDGYGINLNMPPSRMVLLHAEPLEKYLLGKGKMPEINFEADDET</sequence>
<comment type="caution">
    <text evidence="2">The sequence shown here is derived from an EMBL/GenBank/DDBJ whole genome shotgun (WGS) entry which is preliminary data.</text>
</comment>
<dbReference type="PROSITE" id="PS50181">
    <property type="entry name" value="FBOX"/>
    <property type="match status" value="1"/>
</dbReference>
<dbReference type="Proteomes" id="UP001251528">
    <property type="component" value="Unassembled WGS sequence"/>
</dbReference>
<name>A0AAJ0CJB6_9HYPO</name>
<dbReference type="AlphaFoldDB" id="A0AAJ0CJB6"/>
<reference evidence="2" key="1">
    <citation type="submission" date="2023-06" db="EMBL/GenBank/DDBJ databases">
        <title>Conoideocrella luteorostrata (Hypocreales: Clavicipitaceae), a potential biocontrol fungus for elongate hemlock scale in United States Christmas tree production areas.</title>
        <authorList>
            <person name="Barrett H."/>
            <person name="Lovett B."/>
            <person name="Macias A.M."/>
            <person name="Stajich J.E."/>
            <person name="Kasson M.T."/>
        </authorList>
    </citation>
    <scope>NUCLEOTIDE SEQUENCE</scope>
    <source>
        <strain evidence="2">ARSEF 14590</strain>
    </source>
</reference>
<organism evidence="2 3">
    <name type="scientific">Conoideocrella luteorostrata</name>
    <dbReference type="NCBI Taxonomy" id="1105319"/>
    <lineage>
        <taxon>Eukaryota</taxon>
        <taxon>Fungi</taxon>
        <taxon>Dikarya</taxon>
        <taxon>Ascomycota</taxon>
        <taxon>Pezizomycotina</taxon>
        <taxon>Sordariomycetes</taxon>
        <taxon>Hypocreomycetidae</taxon>
        <taxon>Hypocreales</taxon>
        <taxon>Clavicipitaceae</taxon>
        <taxon>Conoideocrella</taxon>
    </lineage>
</organism>
<accession>A0AAJ0CJB6</accession>
<evidence type="ECO:0000313" key="2">
    <source>
        <dbReference type="EMBL" id="KAK2591786.1"/>
    </source>
</evidence>
<dbReference type="EMBL" id="JASWJB010000309">
    <property type="protein sequence ID" value="KAK2591786.1"/>
    <property type="molecule type" value="Genomic_DNA"/>
</dbReference>
<feature type="domain" description="F-box" evidence="1">
    <location>
        <begin position="1"/>
        <end position="47"/>
    </location>
</feature>
<keyword evidence="3" id="KW-1185">Reference proteome</keyword>
<protein>
    <recommendedName>
        <fullName evidence="1">F-box domain-containing protein</fullName>
    </recommendedName>
</protein>
<gene>
    <name evidence="2" type="ORF">QQS21_010517</name>
</gene>
<evidence type="ECO:0000313" key="3">
    <source>
        <dbReference type="Proteomes" id="UP001251528"/>
    </source>
</evidence>
<proteinExistence type="predicted"/>